<keyword evidence="4" id="KW-1185">Reference proteome</keyword>
<dbReference type="RefSeq" id="WP_068327375.1">
    <property type="nucleotide sequence ID" value="NZ_CP104874.1"/>
</dbReference>
<dbReference type="InterPro" id="IPR014048">
    <property type="entry name" value="MethylDNA_cys_MeTrfase_DNA-bd"/>
</dbReference>
<keyword evidence="1" id="KW-0227">DNA damage</keyword>
<proteinExistence type="predicted"/>
<evidence type="ECO:0000313" key="4">
    <source>
        <dbReference type="Proteomes" id="UP001381003"/>
    </source>
</evidence>
<evidence type="ECO:0000313" key="3">
    <source>
        <dbReference type="EMBL" id="WWF06468.1"/>
    </source>
</evidence>
<dbReference type="PANTHER" id="PTHR42942:SF1">
    <property type="entry name" value="ALKYLTRANSFERASE-LIKE PROTEIN 1"/>
    <property type="match status" value="1"/>
</dbReference>
<dbReference type="InterPro" id="IPR052520">
    <property type="entry name" value="ATL_DNA_repair"/>
</dbReference>
<accession>A0ABZ2FK14</accession>
<evidence type="ECO:0000259" key="2">
    <source>
        <dbReference type="Pfam" id="PF01035"/>
    </source>
</evidence>
<gene>
    <name evidence="3" type="ORF">N5P18_06230</name>
</gene>
<evidence type="ECO:0000256" key="1">
    <source>
        <dbReference type="ARBA" id="ARBA00022763"/>
    </source>
</evidence>
<organism evidence="3 4">
    <name type="scientific">Janibacter terrae</name>
    <dbReference type="NCBI Taxonomy" id="103817"/>
    <lineage>
        <taxon>Bacteria</taxon>
        <taxon>Bacillati</taxon>
        <taxon>Actinomycetota</taxon>
        <taxon>Actinomycetes</taxon>
        <taxon>Micrococcales</taxon>
        <taxon>Intrasporangiaceae</taxon>
        <taxon>Janibacter</taxon>
    </lineage>
</organism>
<dbReference type="SUPFAM" id="SSF46767">
    <property type="entry name" value="Methylated DNA-protein cysteine methyltransferase, C-terminal domain"/>
    <property type="match status" value="1"/>
</dbReference>
<dbReference type="PANTHER" id="PTHR42942">
    <property type="entry name" value="6-O-METHYLGUANINE DNA METHYLTRANSFERASE"/>
    <property type="match status" value="1"/>
</dbReference>
<sequence>MDDVLVERVLRAVELVPRGRVISYGDIAALVGTGPRQVGWVLREYGSGVAWWRVVNASGDAPQHKRSAVFEHWRQEGIGVKPNGLGCRITEYRVDLGELGRAHAAATDDLA</sequence>
<dbReference type="Proteomes" id="UP001381003">
    <property type="component" value="Chromosome"/>
</dbReference>
<dbReference type="InterPro" id="IPR036388">
    <property type="entry name" value="WH-like_DNA-bd_sf"/>
</dbReference>
<dbReference type="Gene3D" id="1.10.10.10">
    <property type="entry name" value="Winged helix-like DNA-binding domain superfamily/Winged helix DNA-binding domain"/>
    <property type="match status" value="1"/>
</dbReference>
<reference evidence="3 4" key="1">
    <citation type="submission" date="2022-09" db="EMBL/GenBank/DDBJ databases">
        <title>Complete genome sequence of Janibacter terrae strain COS04-44, PCL-degrading bacteria isolated from oil spilled coast.</title>
        <authorList>
            <person name="Park H."/>
            <person name="Kim J.Y."/>
            <person name="An S.H."/>
            <person name="Lee C.M."/>
            <person name="Weon H.-Y."/>
        </authorList>
    </citation>
    <scope>NUCLEOTIDE SEQUENCE [LARGE SCALE GENOMIC DNA]</scope>
    <source>
        <strain evidence="3 4">COS04-44</strain>
    </source>
</reference>
<dbReference type="Pfam" id="PF01035">
    <property type="entry name" value="DNA_binding_1"/>
    <property type="match status" value="1"/>
</dbReference>
<feature type="domain" description="Methylated-DNA-[protein]-cysteine S-methyltransferase DNA binding" evidence="2">
    <location>
        <begin position="7"/>
        <end position="65"/>
    </location>
</feature>
<dbReference type="EMBL" id="CP104874">
    <property type="protein sequence ID" value="WWF06468.1"/>
    <property type="molecule type" value="Genomic_DNA"/>
</dbReference>
<protein>
    <submittedName>
        <fullName evidence="3">MGMT family protein</fullName>
    </submittedName>
</protein>
<name>A0ABZ2FK14_9MICO</name>
<dbReference type="CDD" id="cd06445">
    <property type="entry name" value="ATase"/>
    <property type="match status" value="1"/>
</dbReference>
<dbReference type="InterPro" id="IPR036217">
    <property type="entry name" value="MethylDNA_cys_MeTrfase_DNAb"/>
</dbReference>